<dbReference type="AlphaFoldDB" id="A0A9X8ZIP8"/>
<dbReference type="EMBL" id="SZNT01000082">
    <property type="protein sequence ID" value="TKH13389.1"/>
    <property type="molecule type" value="Genomic_DNA"/>
</dbReference>
<sequence length="66" mass="7623">MKRCISLSIQWLEMESLKIWKKAKEILKSKAVPHEVFFTREKGHALRLTKEILSGTNQDTRVIAVG</sequence>
<dbReference type="InterPro" id="IPR017438">
    <property type="entry name" value="ATP-NAD_kinase_N"/>
</dbReference>
<dbReference type="Proteomes" id="UP000309170">
    <property type="component" value="Unassembled WGS sequence"/>
</dbReference>
<reference evidence="1 2" key="1">
    <citation type="journal article" date="2019" name="Environ. Microbiol.">
        <title>An active ?-lactamase is a part of an orchestrated cell wall stress resistance network of Bacillus subtilis and related rhizosphere species.</title>
        <authorList>
            <person name="Bucher T."/>
            <person name="Keren-Paz A."/>
            <person name="Hausser J."/>
            <person name="Olender T."/>
            <person name="Cytryn E."/>
            <person name="Kolodkin-Gal I."/>
        </authorList>
    </citation>
    <scope>NUCLEOTIDE SEQUENCE [LARGE SCALE GENOMIC DNA]</scope>
    <source>
        <strain evidence="1 2">I4</strain>
    </source>
</reference>
<gene>
    <name evidence="1" type="ORF">FC678_07585</name>
</gene>
<evidence type="ECO:0000313" key="1">
    <source>
        <dbReference type="EMBL" id="TKH13389.1"/>
    </source>
</evidence>
<name>A0A9X8ZIP8_9BACI</name>
<evidence type="ECO:0000313" key="2">
    <source>
        <dbReference type="Proteomes" id="UP000309170"/>
    </source>
</evidence>
<protein>
    <submittedName>
        <fullName evidence="1">Uncharacterized protein</fullName>
    </submittedName>
</protein>
<comment type="caution">
    <text evidence="1">The sequence shown here is derived from an EMBL/GenBank/DDBJ whole genome shotgun (WGS) entry which is preliminary data.</text>
</comment>
<dbReference type="RefSeq" id="WP_137023414.1">
    <property type="nucleotide sequence ID" value="NZ_SZNT01000082.1"/>
</dbReference>
<proteinExistence type="predicted"/>
<accession>A0A9X8ZIP8</accession>
<organism evidence="1 2">
    <name type="scientific">Peribacillus simplex</name>
    <dbReference type="NCBI Taxonomy" id="1478"/>
    <lineage>
        <taxon>Bacteria</taxon>
        <taxon>Bacillati</taxon>
        <taxon>Bacillota</taxon>
        <taxon>Bacilli</taxon>
        <taxon>Bacillales</taxon>
        <taxon>Bacillaceae</taxon>
        <taxon>Peribacillus</taxon>
    </lineage>
</organism>
<dbReference type="Gene3D" id="3.40.50.10330">
    <property type="entry name" value="Probable inorganic polyphosphate/atp-NAD kinase, domain 1"/>
    <property type="match status" value="1"/>
</dbReference>